<comment type="similarity">
    <text evidence="4">Belongs to the cytochrome P450 family.</text>
</comment>
<dbReference type="CDD" id="cd11069">
    <property type="entry name" value="CYP_FUM15-like"/>
    <property type="match status" value="1"/>
</dbReference>
<comment type="cofactor">
    <cofactor evidence="1 13">
        <name>heme</name>
        <dbReference type="ChEBI" id="CHEBI:30413"/>
    </cofactor>
</comment>
<evidence type="ECO:0000313" key="16">
    <source>
        <dbReference type="Proteomes" id="UP000054538"/>
    </source>
</evidence>
<evidence type="ECO:0000313" key="15">
    <source>
        <dbReference type="EMBL" id="KIK78551.1"/>
    </source>
</evidence>
<proteinExistence type="inferred from homology"/>
<reference evidence="16" key="2">
    <citation type="submission" date="2015-01" db="EMBL/GenBank/DDBJ databases">
        <title>Evolutionary Origins and Diversification of the Mycorrhizal Mutualists.</title>
        <authorList>
            <consortium name="DOE Joint Genome Institute"/>
            <consortium name="Mycorrhizal Genomics Consortium"/>
            <person name="Kohler A."/>
            <person name="Kuo A."/>
            <person name="Nagy L.G."/>
            <person name="Floudas D."/>
            <person name="Copeland A."/>
            <person name="Barry K.W."/>
            <person name="Cichocki N."/>
            <person name="Veneault-Fourrey C."/>
            <person name="LaButti K."/>
            <person name="Lindquist E.A."/>
            <person name="Lipzen A."/>
            <person name="Lundell T."/>
            <person name="Morin E."/>
            <person name="Murat C."/>
            <person name="Riley R."/>
            <person name="Ohm R."/>
            <person name="Sun H."/>
            <person name="Tunlid A."/>
            <person name="Henrissat B."/>
            <person name="Grigoriev I.V."/>
            <person name="Hibbett D.S."/>
            <person name="Martin F."/>
        </authorList>
    </citation>
    <scope>NUCLEOTIDE SEQUENCE [LARGE SCALE GENOMIC DNA]</scope>
    <source>
        <strain evidence="16">Ve08.2h10</strain>
    </source>
</reference>
<dbReference type="InParanoid" id="A0A0D0D4K8"/>
<feature type="transmembrane region" description="Helical" evidence="14">
    <location>
        <begin position="7"/>
        <end position="28"/>
    </location>
</feature>
<dbReference type="InterPro" id="IPR002403">
    <property type="entry name" value="Cyt_P450_E_grp-IV"/>
</dbReference>
<dbReference type="SUPFAM" id="SSF48264">
    <property type="entry name" value="Cytochrome P450"/>
    <property type="match status" value="1"/>
</dbReference>
<dbReference type="InterPro" id="IPR036396">
    <property type="entry name" value="Cyt_P450_sf"/>
</dbReference>
<evidence type="ECO:0000256" key="3">
    <source>
        <dbReference type="ARBA" id="ARBA00004721"/>
    </source>
</evidence>
<protein>
    <recommendedName>
        <fullName evidence="17">Cytochrome P450</fullName>
    </recommendedName>
</protein>
<evidence type="ECO:0000256" key="9">
    <source>
        <dbReference type="ARBA" id="ARBA00023002"/>
    </source>
</evidence>
<keyword evidence="6 14" id="KW-0812">Transmembrane</keyword>
<dbReference type="InterPro" id="IPR050121">
    <property type="entry name" value="Cytochrome_P450_monoxygenase"/>
</dbReference>
<dbReference type="Gene3D" id="1.10.630.10">
    <property type="entry name" value="Cytochrome P450"/>
    <property type="match status" value="1"/>
</dbReference>
<evidence type="ECO:0000256" key="7">
    <source>
        <dbReference type="ARBA" id="ARBA00022723"/>
    </source>
</evidence>
<dbReference type="PRINTS" id="PR00465">
    <property type="entry name" value="EP450IV"/>
</dbReference>
<dbReference type="GO" id="GO:0016705">
    <property type="term" value="F:oxidoreductase activity, acting on paired donors, with incorporation or reduction of molecular oxygen"/>
    <property type="evidence" value="ECO:0007669"/>
    <property type="project" value="InterPro"/>
</dbReference>
<evidence type="ECO:0000256" key="6">
    <source>
        <dbReference type="ARBA" id="ARBA00022692"/>
    </source>
</evidence>
<dbReference type="GO" id="GO:0005506">
    <property type="term" value="F:iron ion binding"/>
    <property type="evidence" value="ECO:0007669"/>
    <property type="project" value="InterPro"/>
</dbReference>
<dbReference type="GO" id="GO:0020037">
    <property type="term" value="F:heme binding"/>
    <property type="evidence" value="ECO:0007669"/>
    <property type="project" value="InterPro"/>
</dbReference>
<dbReference type="PRINTS" id="PR00385">
    <property type="entry name" value="P450"/>
</dbReference>
<dbReference type="Pfam" id="PF00067">
    <property type="entry name" value="p450"/>
    <property type="match status" value="1"/>
</dbReference>
<dbReference type="PANTHER" id="PTHR24305:SF166">
    <property type="entry name" value="CYTOCHROME P450 12A4, MITOCHONDRIAL-RELATED"/>
    <property type="match status" value="1"/>
</dbReference>
<reference evidence="15 16" key="1">
    <citation type="submission" date="2014-04" db="EMBL/GenBank/DDBJ databases">
        <authorList>
            <consortium name="DOE Joint Genome Institute"/>
            <person name="Kuo A."/>
            <person name="Kohler A."/>
            <person name="Jargeat P."/>
            <person name="Nagy L.G."/>
            <person name="Floudas D."/>
            <person name="Copeland A."/>
            <person name="Barry K.W."/>
            <person name="Cichocki N."/>
            <person name="Veneault-Fourrey C."/>
            <person name="LaButti K."/>
            <person name="Lindquist E.A."/>
            <person name="Lipzen A."/>
            <person name="Lundell T."/>
            <person name="Morin E."/>
            <person name="Murat C."/>
            <person name="Sun H."/>
            <person name="Tunlid A."/>
            <person name="Henrissat B."/>
            <person name="Grigoriev I.V."/>
            <person name="Hibbett D.S."/>
            <person name="Martin F."/>
            <person name="Nordberg H.P."/>
            <person name="Cantor M.N."/>
            <person name="Hua S.X."/>
        </authorList>
    </citation>
    <scope>NUCLEOTIDE SEQUENCE [LARGE SCALE GENOMIC DNA]</scope>
    <source>
        <strain evidence="15 16">Ve08.2h10</strain>
    </source>
</reference>
<accession>A0A0D0D4K8</accession>
<keyword evidence="11" id="KW-0503">Monooxygenase</keyword>
<evidence type="ECO:0000256" key="13">
    <source>
        <dbReference type="PIRSR" id="PIRSR602403-1"/>
    </source>
</evidence>
<organism evidence="15 16">
    <name type="scientific">Paxillus rubicundulus Ve08.2h10</name>
    <dbReference type="NCBI Taxonomy" id="930991"/>
    <lineage>
        <taxon>Eukaryota</taxon>
        <taxon>Fungi</taxon>
        <taxon>Dikarya</taxon>
        <taxon>Basidiomycota</taxon>
        <taxon>Agaricomycotina</taxon>
        <taxon>Agaricomycetes</taxon>
        <taxon>Agaricomycetidae</taxon>
        <taxon>Boletales</taxon>
        <taxon>Paxilineae</taxon>
        <taxon>Paxillaceae</taxon>
        <taxon>Paxillus</taxon>
    </lineage>
</organism>
<keyword evidence="7 13" id="KW-0479">Metal-binding</keyword>
<evidence type="ECO:0000256" key="2">
    <source>
        <dbReference type="ARBA" id="ARBA00004370"/>
    </source>
</evidence>
<dbReference type="PANTHER" id="PTHR24305">
    <property type="entry name" value="CYTOCHROME P450"/>
    <property type="match status" value="1"/>
</dbReference>
<comment type="pathway">
    <text evidence="3">Secondary metabolite biosynthesis; terpenoid biosynthesis.</text>
</comment>
<keyword evidence="12 14" id="KW-0472">Membrane</keyword>
<name>A0A0D0D4K8_9AGAM</name>
<evidence type="ECO:0000256" key="5">
    <source>
        <dbReference type="ARBA" id="ARBA00022617"/>
    </source>
</evidence>
<gene>
    <name evidence="15" type="ORF">PAXRUDRAFT_834515</name>
</gene>
<dbReference type="AlphaFoldDB" id="A0A0D0D4K8"/>
<evidence type="ECO:0000256" key="12">
    <source>
        <dbReference type="ARBA" id="ARBA00023136"/>
    </source>
</evidence>
<dbReference type="EMBL" id="KN826554">
    <property type="protein sequence ID" value="KIK78551.1"/>
    <property type="molecule type" value="Genomic_DNA"/>
</dbReference>
<keyword evidence="9" id="KW-0560">Oxidoreductase</keyword>
<evidence type="ECO:0000256" key="4">
    <source>
        <dbReference type="ARBA" id="ARBA00010617"/>
    </source>
</evidence>
<dbReference type="OrthoDB" id="1470350at2759"/>
<comment type="subcellular location">
    <subcellularLocation>
        <location evidence="2">Membrane</location>
    </subcellularLocation>
</comment>
<sequence>MISIGELVLTALASAAALGLGTFFYHALTCPLRHLPGPKGTSLIYGNLLDISMGDNLNSIVEERWVKEYGETLKFKGFFCSNRLLTTDTCAINHILTHASDYGKPSYLRRALAQILGEGLLFAEGAQHRQQRRVMNPAFGPAQIRGLTDIFLAKAIRLRDLWLSEISNAAISSNGTHVEIMSWLNKMALDVISLVGFNYDINALGATEKPNELNVAFATVLSAFQEVDVLFALQILIPFFRLIPSDHARKIQAAQNIVERIGQGLLTKAKAAVLPDAMDKGGIEKGSIHGRDLLTLLVKANMATDIPENQRLSDKDVLAQVPTFLVAGHETTSTATTWALHELSLAPDMQMKLREELLSVGTTETPSMDELSALPYLDAVVKETLRLHPPIVDTMRVAMEDGVLPLEKPFTDKHGVIHEGIRVSKGNVIFIPILVMNRLKKLWGPDAHEFKPGRWDDLPKVVSNIPGVWGNMLTFLGGPRACIAYRFAIIEMKALLFTLVRAFEFEPAVRASQIGKVGIFLQRPILLGDSTNKVQLPLSVKPYQRGD</sequence>
<dbReference type="GO" id="GO:0004497">
    <property type="term" value="F:monooxygenase activity"/>
    <property type="evidence" value="ECO:0007669"/>
    <property type="project" value="UniProtKB-KW"/>
</dbReference>
<evidence type="ECO:0000256" key="10">
    <source>
        <dbReference type="ARBA" id="ARBA00023004"/>
    </source>
</evidence>
<evidence type="ECO:0000256" key="11">
    <source>
        <dbReference type="ARBA" id="ARBA00023033"/>
    </source>
</evidence>
<evidence type="ECO:0000256" key="1">
    <source>
        <dbReference type="ARBA" id="ARBA00001971"/>
    </source>
</evidence>
<keyword evidence="5 13" id="KW-0349">Heme</keyword>
<keyword evidence="16" id="KW-1185">Reference proteome</keyword>
<dbReference type="Proteomes" id="UP000054538">
    <property type="component" value="Unassembled WGS sequence"/>
</dbReference>
<feature type="binding site" description="axial binding residue" evidence="13">
    <location>
        <position position="482"/>
    </location>
    <ligand>
        <name>heme</name>
        <dbReference type="ChEBI" id="CHEBI:30413"/>
    </ligand>
    <ligandPart>
        <name>Fe</name>
        <dbReference type="ChEBI" id="CHEBI:18248"/>
    </ligandPart>
</feature>
<evidence type="ECO:0008006" key="17">
    <source>
        <dbReference type="Google" id="ProtNLM"/>
    </source>
</evidence>
<dbReference type="GO" id="GO:0016020">
    <property type="term" value="C:membrane"/>
    <property type="evidence" value="ECO:0007669"/>
    <property type="project" value="UniProtKB-SubCell"/>
</dbReference>
<evidence type="ECO:0000256" key="14">
    <source>
        <dbReference type="SAM" id="Phobius"/>
    </source>
</evidence>
<dbReference type="InterPro" id="IPR001128">
    <property type="entry name" value="Cyt_P450"/>
</dbReference>
<keyword evidence="10 13" id="KW-0408">Iron</keyword>
<dbReference type="STRING" id="930991.A0A0D0D4K8"/>
<evidence type="ECO:0000256" key="8">
    <source>
        <dbReference type="ARBA" id="ARBA00022989"/>
    </source>
</evidence>
<dbReference type="HOGENOM" id="CLU_001570_5_11_1"/>
<keyword evidence="8 14" id="KW-1133">Transmembrane helix</keyword>